<dbReference type="Gramene" id="Zm00001eb234340_T001">
    <property type="protein sequence ID" value="Zm00001eb234340_P001"/>
    <property type="gene ID" value="Zm00001eb234340"/>
</dbReference>
<accession>A0A1D6H2Q1</accession>
<feature type="region of interest" description="Disordered" evidence="1">
    <location>
        <begin position="75"/>
        <end position="103"/>
    </location>
</feature>
<dbReference type="eggNOG" id="ENOG502R4MR">
    <property type="taxonomic scope" value="Eukaryota"/>
</dbReference>
<dbReference type="PANTHER" id="PTHR33132:SF145">
    <property type="entry name" value="OS04G0403900 PROTEIN"/>
    <property type="match status" value="1"/>
</dbReference>
<organism evidence="2">
    <name type="scientific">Zea mays</name>
    <name type="common">Maize</name>
    <dbReference type="NCBI Taxonomy" id="4577"/>
    <lineage>
        <taxon>Eukaryota</taxon>
        <taxon>Viridiplantae</taxon>
        <taxon>Streptophyta</taxon>
        <taxon>Embryophyta</taxon>
        <taxon>Tracheophyta</taxon>
        <taxon>Spermatophyta</taxon>
        <taxon>Magnoliopsida</taxon>
        <taxon>Liliopsida</taxon>
        <taxon>Poales</taxon>
        <taxon>Poaceae</taxon>
        <taxon>PACMAD clade</taxon>
        <taxon>Panicoideae</taxon>
        <taxon>Andropogonodae</taxon>
        <taxon>Andropogoneae</taxon>
        <taxon>Tripsacinae</taxon>
        <taxon>Zea</taxon>
    </lineage>
</organism>
<dbReference type="Proteomes" id="UP000007305">
    <property type="component" value="Chromosome 5"/>
</dbReference>
<proteinExistence type="predicted"/>
<dbReference type="PaxDb" id="4577-GRMZM2G409927_P01"/>
<dbReference type="EMBL" id="CM000781">
    <property type="protein sequence ID" value="AQK69115.1"/>
    <property type="molecule type" value="Genomic_DNA"/>
</dbReference>
<name>A0A1D6H2Q1_MAIZE</name>
<gene>
    <name evidence="2" type="ORF">ZEAMMB73_Zm00001d015558</name>
</gene>
<keyword evidence="4" id="KW-1185">Reference proteome</keyword>
<reference evidence="3" key="4">
    <citation type="submission" date="2021-05" db="UniProtKB">
        <authorList>
            <consortium name="EnsemblPlants"/>
        </authorList>
    </citation>
    <scope>IDENTIFICATION</scope>
    <source>
        <strain evidence="3">cv. B73</strain>
    </source>
</reference>
<evidence type="ECO:0000256" key="1">
    <source>
        <dbReference type="SAM" id="MobiDB-lite"/>
    </source>
</evidence>
<protein>
    <submittedName>
        <fullName evidence="2 3">Uncharacterized protein</fullName>
    </submittedName>
</protein>
<dbReference type="PANTHER" id="PTHR33132">
    <property type="entry name" value="OSJNBB0118P14.9 PROTEIN"/>
    <property type="match status" value="1"/>
</dbReference>
<dbReference type="FunCoup" id="A0A1D6H2Q1">
    <property type="interactions" value="557"/>
</dbReference>
<reference evidence="3" key="3">
    <citation type="submission" date="2019-07" db="EMBL/GenBank/DDBJ databases">
        <authorList>
            <person name="Seetharam A."/>
            <person name="Woodhouse M."/>
            <person name="Cannon E."/>
        </authorList>
    </citation>
    <scope>NUCLEOTIDE SEQUENCE [LARGE SCALE GENOMIC DNA]</scope>
    <source>
        <strain evidence="3">cv. B73</strain>
    </source>
</reference>
<sequence length="103" mass="10551">MSTSPPHPCSKTTVGHAPPARYCLCAPTTHPGSFRCRLHRSSSMNAMAAAPSASEAKEAAAAAVARVFLERMTARKPRRQGVSGTTFLPGPSSLGVGGTATDG</sequence>
<evidence type="ECO:0000313" key="2">
    <source>
        <dbReference type="EMBL" id="AQK69115.1"/>
    </source>
</evidence>
<evidence type="ECO:0000313" key="3">
    <source>
        <dbReference type="EnsemblPlants" id="Zm00001eb234340_P001"/>
    </source>
</evidence>
<dbReference type="AlphaFoldDB" id="A0A1D6H2Q1"/>
<reference evidence="4" key="1">
    <citation type="journal article" date="2009" name="Science">
        <title>The B73 maize genome: complexity, diversity, and dynamics.</title>
        <authorList>
            <person name="Schnable P.S."/>
            <person name="Ware D."/>
            <person name="Fulton R.S."/>
            <person name="Stein J.C."/>
            <person name="Wei F."/>
            <person name="Pasternak S."/>
            <person name="Liang C."/>
            <person name="Zhang J."/>
            <person name="Fulton L."/>
            <person name="Graves T.A."/>
            <person name="Minx P."/>
            <person name="Reily A.D."/>
            <person name="Courtney L."/>
            <person name="Kruchowski S.S."/>
            <person name="Tomlinson C."/>
            <person name="Strong C."/>
            <person name="Delehaunty K."/>
            <person name="Fronick C."/>
            <person name="Courtney B."/>
            <person name="Rock S.M."/>
            <person name="Belter E."/>
            <person name="Du F."/>
            <person name="Kim K."/>
            <person name="Abbott R.M."/>
            <person name="Cotton M."/>
            <person name="Levy A."/>
            <person name="Marchetto P."/>
            <person name="Ochoa K."/>
            <person name="Jackson S.M."/>
            <person name="Gillam B."/>
            <person name="Chen W."/>
            <person name="Yan L."/>
            <person name="Higginbotham J."/>
            <person name="Cardenas M."/>
            <person name="Waligorski J."/>
            <person name="Applebaum E."/>
            <person name="Phelps L."/>
            <person name="Falcone J."/>
            <person name="Kanchi K."/>
            <person name="Thane T."/>
            <person name="Scimone A."/>
            <person name="Thane N."/>
            <person name="Henke J."/>
            <person name="Wang T."/>
            <person name="Ruppert J."/>
            <person name="Shah N."/>
            <person name="Rotter K."/>
            <person name="Hodges J."/>
            <person name="Ingenthron E."/>
            <person name="Cordes M."/>
            <person name="Kohlberg S."/>
            <person name="Sgro J."/>
            <person name="Delgado B."/>
            <person name="Mead K."/>
            <person name="Chinwalla A."/>
            <person name="Leonard S."/>
            <person name="Crouse K."/>
            <person name="Collura K."/>
            <person name="Kudrna D."/>
            <person name="Currie J."/>
            <person name="He R."/>
            <person name="Angelova A."/>
            <person name="Rajasekar S."/>
            <person name="Mueller T."/>
            <person name="Lomeli R."/>
            <person name="Scara G."/>
            <person name="Ko A."/>
            <person name="Delaney K."/>
            <person name="Wissotski M."/>
            <person name="Lopez G."/>
            <person name="Campos D."/>
            <person name="Braidotti M."/>
            <person name="Ashley E."/>
            <person name="Golser W."/>
            <person name="Kim H."/>
            <person name="Lee S."/>
            <person name="Lin J."/>
            <person name="Dujmic Z."/>
            <person name="Kim W."/>
            <person name="Talag J."/>
            <person name="Zuccolo A."/>
            <person name="Fan C."/>
            <person name="Sebastian A."/>
            <person name="Kramer M."/>
            <person name="Spiegel L."/>
            <person name="Nascimento L."/>
            <person name="Zutavern T."/>
            <person name="Miller B."/>
            <person name="Ambroise C."/>
            <person name="Muller S."/>
            <person name="Spooner W."/>
            <person name="Narechania A."/>
            <person name="Ren L."/>
            <person name="Wei S."/>
            <person name="Kumari S."/>
            <person name="Faga B."/>
            <person name="Levy M.J."/>
            <person name="McMahan L."/>
            <person name="Van Buren P."/>
            <person name="Vaughn M.W."/>
            <person name="Ying K."/>
            <person name="Yeh C.-T."/>
            <person name="Emrich S.J."/>
            <person name="Jia Y."/>
            <person name="Kalyanaraman A."/>
            <person name="Hsia A.-P."/>
            <person name="Barbazuk W.B."/>
            <person name="Baucom R.S."/>
            <person name="Brutnell T.P."/>
            <person name="Carpita N.C."/>
            <person name="Chaparro C."/>
            <person name="Chia J.-M."/>
            <person name="Deragon J.-M."/>
            <person name="Estill J.C."/>
            <person name="Fu Y."/>
            <person name="Jeddeloh J.A."/>
            <person name="Han Y."/>
            <person name="Lee H."/>
            <person name="Li P."/>
            <person name="Lisch D.R."/>
            <person name="Liu S."/>
            <person name="Liu Z."/>
            <person name="Nagel D.H."/>
            <person name="McCann M.C."/>
            <person name="SanMiguel P."/>
            <person name="Myers A.M."/>
            <person name="Nettleton D."/>
            <person name="Nguyen J."/>
            <person name="Penning B.W."/>
            <person name="Ponnala L."/>
            <person name="Schneider K.L."/>
            <person name="Schwartz D.C."/>
            <person name="Sharma A."/>
            <person name="Soderlund C."/>
            <person name="Springer N.M."/>
            <person name="Sun Q."/>
            <person name="Wang H."/>
            <person name="Waterman M."/>
            <person name="Westerman R."/>
            <person name="Wolfgruber T.K."/>
            <person name="Yang L."/>
            <person name="Yu Y."/>
            <person name="Zhang L."/>
            <person name="Zhou S."/>
            <person name="Zhu Q."/>
            <person name="Bennetzen J.L."/>
            <person name="Dawe R.K."/>
            <person name="Jiang J."/>
            <person name="Jiang N."/>
            <person name="Presting G.G."/>
            <person name="Wessler S.R."/>
            <person name="Aluru S."/>
            <person name="Martienssen R.A."/>
            <person name="Clifton S.W."/>
            <person name="McCombie W.R."/>
            <person name="Wing R.A."/>
            <person name="Wilson R.K."/>
        </authorList>
    </citation>
    <scope>NUCLEOTIDE SEQUENCE [LARGE SCALE GENOMIC DNA]</scope>
    <source>
        <strain evidence="4">cv. B73</strain>
    </source>
</reference>
<dbReference type="ExpressionAtlas" id="A0A1D6H2Q1">
    <property type="expression patterns" value="baseline and differential"/>
</dbReference>
<dbReference type="EnsemblPlants" id="Zm00001eb234340_T001">
    <property type="protein sequence ID" value="Zm00001eb234340_P001"/>
    <property type="gene ID" value="Zm00001eb234340"/>
</dbReference>
<reference evidence="2" key="2">
    <citation type="submission" date="2015-12" db="EMBL/GenBank/DDBJ databases">
        <title>Update maize B73 reference genome by single molecule sequencing technologies.</title>
        <authorList>
            <consortium name="Maize Genome Sequencing Project"/>
            <person name="Ware D."/>
        </authorList>
    </citation>
    <scope>NUCLEOTIDE SEQUENCE</scope>
    <source>
        <tissue evidence="2">Seedling</tissue>
    </source>
</reference>
<dbReference type="OMA" id="HAPARYC"/>
<evidence type="ECO:0000313" key="4">
    <source>
        <dbReference type="Proteomes" id="UP000007305"/>
    </source>
</evidence>